<feature type="non-terminal residue" evidence="9">
    <location>
        <position position="1"/>
    </location>
</feature>
<evidence type="ECO:0000256" key="5">
    <source>
        <dbReference type="PROSITE-ProRule" id="PRU00108"/>
    </source>
</evidence>
<dbReference type="Pfam" id="PF00046">
    <property type="entry name" value="Homeodomain"/>
    <property type="match status" value="1"/>
</dbReference>
<dbReference type="InterPro" id="IPR009057">
    <property type="entry name" value="Homeodomain-like_sf"/>
</dbReference>
<keyword evidence="3 5" id="KW-0371">Homeobox</keyword>
<keyword evidence="10" id="KW-1185">Reference proteome</keyword>
<dbReference type="PANTHER" id="PTHR24323:SF7">
    <property type="entry name" value="HOMEOBOX DOMAIN-CONTAINING PROTEIN"/>
    <property type="match status" value="1"/>
</dbReference>
<keyword evidence="4 5" id="KW-0539">Nucleus</keyword>
<evidence type="ECO:0000256" key="2">
    <source>
        <dbReference type="ARBA" id="ARBA00023125"/>
    </source>
</evidence>
<dbReference type="OrthoDB" id="6159439at2759"/>
<dbReference type="InterPro" id="IPR017970">
    <property type="entry name" value="Homeobox_CS"/>
</dbReference>
<proteinExistence type="predicted"/>
<feature type="compositionally biased region" description="Polar residues" evidence="7">
    <location>
        <begin position="1"/>
        <end position="10"/>
    </location>
</feature>
<organism evidence="9 10">
    <name type="scientific">Fusarium austroafricanum</name>
    <dbReference type="NCBI Taxonomy" id="2364996"/>
    <lineage>
        <taxon>Eukaryota</taxon>
        <taxon>Fungi</taxon>
        <taxon>Dikarya</taxon>
        <taxon>Ascomycota</taxon>
        <taxon>Pezizomycotina</taxon>
        <taxon>Sordariomycetes</taxon>
        <taxon>Hypocreomycetidae</taxon>
        <taxon>Hypocreales</taxon>
        <taxon>Nectriaceae</taxon>
        <taxon>Fusarium</taxon>
        <taxon>Fusarium concolor species complex</taxon>
    </lineage>
</organism>
<gene>
    <name evidence="9" type="ORF">F53441_7097</name>
</gene>
<evidence type="ECO:0000259" key="8">
    <source>
        <dbReference type="PROSITE" id="PS50071"/>
    </source>
</evidence>
<keyword evidence="2 5" id="KW-0238">DNA-binding</keyword>
<feature type="region of interest" description="Disordered" evidence="7">
    <location>
        <begin position="265"/>
        <end position="339"/>
    </location>
</feature>
<feature type="DNA-binding region" description="Homeobox" evidence="5">
    <location>
        <begin position="55"/>
        <end position="114"/>
    </location>
</feature>
<dbReference type="GO" id="GO:0005634">
    <property type="term" value="C:nucleus"/>
    <property type="evidence" value="ECO:0007669"/>
    <property type="project" value="UniProtKB-SubCell"/>
</dbReference>
<evidence type="ECO:0000256" key="7">
    <source>
        <dbReference type="SAM" id="MobiDB-lite"/>
    </source>
</evidence>
<feature type="region of interest" description="Disordered" evidence="7">
    <location>
        <begin position="129"/>
        <end position="190"/>
    </location>
</feature>
<feature type="compositionally biased region" description="Basic and acidic residues" evidence="7">
    <location>
        <begin position="14"/>
        <end position="27"/>
    </location>
</feature>
<feature type="compositionally biased region" description="Low complexity" evidence="7">
    <location>
        <begin position="133"/>
        <end position="146"/>
    </location>
</feature>
<dbReference type="Gene3D" id="1.10.10.60">
    <property type="entry name" value="Homeodomain-like"/>
    <property type="match status" value="1"/>
</dbReference>
<feature type="region of interest" description="Disordered" evidence="7">
    <location>
        <begin position="401"/>
        <end position="523"/>
    </location>
</feature>
<evidence type="ECO:0000256" key="1">
    <source>
        <dbReference type="ARBA" id="ARBA00004123"/>
    </source>
</evidence>
<dbReference type="CDD" id="cd00086">
    <property type="entry name" value="homeodomain"/>
    <property type="match status" value="1"/>
</dbReference>
<dbReference type="GO" id="GO:0000981">
    <property type="term" value="F:DNA-binding transcription factor activity, RNA polymerase II-specific"/>
    <property type="evidence" value="ECO:0007669"/>
    <property type="project" value="InterPro"/>
</dbReference>
<dbReference type="EMBL" id="JAADJG010000277">
    <property type="protein sequence ID" value="KAF4449625.1"/>
    <property type="molecule type" value="Genomic_DNA"/>
</dbReference>
<evidence type="ECO:0000313" key="9">
    <source>
        <dbReference type="EMBL" id="KAF4449625.1"/>
    </source>
</evidence>
<dbReference type="InterPro" id="IPR001356">
    <property type="entry name" value="HD"/>
</dbReference>
<comment type="subcellular location">
    <subcellularLocation>
        <location evidence="1 5 6">Nucleus</location>
    </subcellularLocation>
</comment>
<sequence>MADSTKSPFLTATPDKHAPSASSHHDLTATPQSLPPLADATANPAMSVPDCEKHPKGKRKRTTAKDKIVLEEAYSNNPKPDKQARLDIVQRVSLSEKEVQIWFQNRRQNDRRKSRPLSPGEVARLHQYANMHPLTSDPITSTTTPSKPEYSFPVSEPSVSRFADSLSAPPRRFDQTPSMSRFQSDLVNSTPASLGHDRGFRFYSDVTPNRIDPGLSHESRDVSHSLSSSVSSNVGYLANRWNSGASSFSTPAAFTRSGDDSFRFDSFPPSSCTPERPSLSQSQSKVHLATSLEGKAELVSSQETPSREMPPRPSSTTPNLPQVRRGLQRSHSAVPSITLPPLSELTSSLPPRLMRGRSRDVHAWESCADAENRDELTAQAEYESNGSAAAAINILRSTSGILQPSTAKRNAPMTKPQRPHQAKKARLDPSGSSISRLEMESETEKADREHGKVKVSMLVSPTGGDSDKENLSPDEESSSPDPYHRRPLPPASKPLGDNPRRGRVLQEQRNPNLLSSRANTAPARPRSIIKEGLEIFEDRMKPVMPSREHEVEKFMRSSISPSKKPDMDCVAGLLSLSQGAWRCMMLVHVLVQ</sequence>
<dbReference type="SMART" id="SM00389">
    <property type="entry name" value="HOX"/>
    <property type="match status" value="1"/>
</dbReference>
<protein>
    <recommendedName>
        <fullName evidence="8">Homeobox domain-containing protein</fullName>
    </recommendedName>
</protein>
<reference evidence="9" key="1">
    <citation type="submission" date="2020-01" db="EMBL/GenBank/DDBJ databases">
        <title>Identification and distribution of gene clusters putatively required for synthesis of sphingolipid metabolism inhibitors in phylogenetically diverse species of the filamentous fungus Fusarium.</title>
        <authorList>
            <person name="Kim H.-S."/>
            <person name="Busman M."/>
            <person name="Brown D.W."/>
            <person name="Divon H."/>
            <person name="Uhlig S."/>
            <person name="Proctor R.H."/>
        </authorList>
    </citation>
    <scope>NUCLEOTIDE SEQUENCE</scope>
    <source>
        <strain evidence="9">NRRL 53441</strain>
    </source>
</reference>
<dbReference type="GO" id="GO:0000976">
    <property type="term" value="F:transcription cis-regulatory region binding"/>
    <property type="evidence" value="ECO:0007669"/>
    <property type="project" value="TreeGrafter"/>
</dbReference>
<dbReference type="InterPro" id="IPR051775">
    <property type="entry name" value="Homeobox_domain"/>
</dbReference>
<accession>A0A8H4NVU7</accession>
<evidence type="ECO:0000256" key="6">
    <source>
        <dbReference type="RuleBase" id="RU000682"/>
    </source>
</evidence>
<dbReference type="Proteomes" id="UP000605986">
    <property type="component" value="Unassembled WGS sequence"/>
</dbReference>
<feature type="compositionally biased region" description="Polar residues" evidence="7">
    <location>
        <begin position="175"/>
        <end position="190"/>
    </location>
</feature>
<feature type="compositionally biased region" description="Polar residues" evidence="7">
    <location>
        <begin position="507"/>
        <end position="519"/>
    </location>
</feature>
<dbReference type="PANTHER" id="PTHR24323">
    <property type="entry name" value="CEH-10 HOMEODOMAIN-CONTAINING HOMOLOG"/>
    <property type="match status" value="1"/>
</dbReference>
<comment type="caution">
    <text evidence="9">The sequence shown here is derived from an EMBL/GenBank/DDBJ whole genome shotgun (WGS) entry which is preliminary data.</text>
</comment>
<dbReference type="AlphaFoldDB" id="A0A8H4NVU7"/>
<evidence type="ECO:0000256" key="4">
    <source>
        <dbReference type="ARBA" id="ARBA00023242"/>
    </source>
</evidence>
<dbReference type="SUPFAM" id="SSF46689">
    <property type="entry name" value="Homeodomain-like"/>
    <property type="match status" value="1"/>
</dbReference>
<name>A0A8H4NVU7_9HYPO</name>
<feature type="region of interest" description="Disordered" evidence="7">
    <location>
        <begin position="1"/>
        <end position="84"/>
    </location>
</feature>
<feature type="domain" description="Homeobox" evidence="8">
    <location>
        <begin position="53"/>
        <end position="113"/>
    </location>
</feature>
<evidence type="ECO:0000313" key="10">
    <source>
        <dbReference type="Proteomes" id="UP000605986"/>
    </source>
</evidence>
<dbReference type="PROSITE" id="PS50071">
    <property type="entry name" value="HOMEOBOX_2"/>
    <property type="match status" value="1"/>
</dbReference>
<dbReference type="PROSITE" id="PS00027">
    <property type="entry name" value="HOMEOBOX_1"/>
    <property type="match status" value="1"/>
</dbReference>
<feature type="compositionally biased region" description="Basic and acidic residues" evidence="7">
    <location>
        <begin position="437"/>
        <end position="452"/>
    </location>
</feature>
<evidence type="ECO:0000256" key="3">
    <source>
        <dbReference type="ARBA" id="ARBA00023155"/>
    </source>
</evidence>